<reference evidence="1 2" key="1">
    <citation type="submission" date="2024-02" db="EMBL/GenBank/DDBJ databases">
        <authorList>
            <person name="Vignale AGUSTIN F."/>
            <person name="Sosa J E."/>
            <person name="Modenutti C."/>
        </authorList>
    </citation>
    <scope>NUCLEOTIDE SEQUENCE [LARGE SCALE GENOMIC DNA]</scope>
</reference>
<evidence type="ECO:0000313" key="2">
    <source>
        <dbReference type="Proteomes" id="UP001642360"/>
    </source>
</evidence>
<gene>
    <name evidence="1" type="ORF">ILEXP_LOCUS32433</name>
</gene>
<keyword evidence="2" id="KW-1185">Reference proteome</keyword>
<name>A0ABC8T2C7_9AQUA</name>
<proteinExistence type="predicted"/>
<comment type="caution">
    <text evidence="1">The sequence shown here is derived from an EMBL/GenBank/DDBJ whole genome shotgun (WGS) entry which is preliminary data.</text>
</comment>
<organism evidence="1 2">
    <name type="scientific">Ilex paraguariensis</name>
    <name type="common">yerba mate</name>
    <dbReference type="NCBI Taxonomy" id="185542"/>
    <lineage>
        <taxon>Eukaryota</taxon>
        <taxon>Viridiplantae</taxon>
        <taxon>Streptophyta</taxon>
        <taxon>Embryophyta</taxon>
        <taxon>Tracheophyta</taxon>
        <taxon>Spermatophyta</taxon>
        <taxon>Magnoliopsida</taxon>
        <taxon>eudicotyledons</taxon>
        <taxon>Gunneridae</taxon>
        <taxon>Pentapetalae</taxon>
        <taxon>asterids</taxon>
        <taxon>campanulids</taxon>
        <taxon>Aquifoliales</taxon>
        <taxon>Aquifoliaceae</taxon>
        <taxon>Ilex</taxon>
    </lineage>
</organism>
<sequence>MSHLCSFTVTVININIVLCWKFFVTLSQDVGFFVSSWIFDVVALFPHSRHHKTITAFASVLNTTKPTSQLPHPLQQQAAHQSHHFYHCHANTTATPTTTNLQPLYHKPILHENVRTPSIIIPVTTPPQWFPPSVSLMTATICLPYCHPQQNILILGH</sequence>
<dbReference type="EMBL" id="CAUOFW020004014">
    <property type="protein sequence ID" value="CAK9163388.1"/>
    <property type="molecule type" value="Genomic_DNA"/>
</dbReference>
<dbReference type="AlphaFoldDB" id="A0ABC8T2C7"/>
<evidence type="ECO:0000313" key="1">
    <source>
        <dbReference type="EMBL" id="CAK9163388.1"/>
    </source>
</evidence>
<protein>
    <submittedName>
        <fullName evidence="1">Uncharacterized protein</fullName>
    </submittedName>
</protein>
<accession>A0ABC8T2C7</accession>
<dbReference type="Proteomes" id="UP001642360">
    <property type="component" value="Unassembled WGS sequence"/>
</dbReference>